<evidence type="ECO:0000256" key="5">
    <source>
        <dbReference type="ARBA" id="ARBA00022909"/>
    </source>
</evidence>
<accession>A0AAN8I6W3</accession>
<comment type="caution">
    <text evidence="9">The sequence shown here is derived from an EMBL/GenBank/DDBJ whole genome shotgun (WGS) entry which is preliminary data.</text>
</comment>
<keyword evidence="6" id="KW-0456">Lyase</keyword>
<dbReference type="GO" id="GO:0046656">
    <property type="term" value="P:folic acid biosynthetic process"/>
    <property type="evidence" value="ECO:0007669"/>
    <property type="project" value="UniProtKB-KW"/>
</dbReference>
<dbReference type="GO" id="GO:0005737">
    <property type="term" value="C:cytoplasm"/>
    <property type="evidence" value="ECO:0007669"/>
    <property type="project" value="TreeGrafter"/>
</dbReference>
<evidence type="ECO:0000256" key="4">
    <source>
        <dbReference type="ARBA" id="ARBA00013043"/>
    </source>
</evidence>
<evidence type="ECO:0000259" key="8">
    <source>
        <dbReference type="SMART" id="SM00905"/>
    </source>
</evidence>
<dbReference type="SUPFAM" id="SSF55620">
    <property type="entry name" value="Tetrahydrobiopterin biosynthesis enzymes-like"/>
    <property type="match status" value="2"/>
</dbReference>
<dbReference type="GO" id="GO:0004150">
    <property type="term" value="F:dihydroneopterin aldolase activity"/>
    <property type="evidence" value="ECO:0007669"/>
    <property type="project" value="UniProtKB-EC"/>
</dbReference>
<feature type="domain" description="Dihydroneopterin aldolase/epimerase" evidence="8">
    <location>
        <begin position="11"/>
        <end position="122"/>
    </location>
</feature>
<dbReference type="SMART" id="SM00905">
    <property type="entry name" value="FolB"/>
    <property type="match status" value="1"/>
</dbReference>
<evidence type="ECO:0000256" key="6">
    <source>
        <dbReference type="ARBA" id="ARBA00023239"/>
    </source>
</evidence>
<dbReference type="PANTHER" id="PTHR42844">
    <property type="entry name" value="DIHYDRONEOPTERIN ALDOLASE 1-RELATED"/>
    <property type="match status" value="1"/>
</dbReference>
<dbReference type="Proteomes" id="UP001316803">
    <property type="component" value="Unassembled WGS sequence"/>
</dbReference>
<comment type="similarity">
    <text evidence="3">Belongs to the DHNA family.</text>
</comment>
<reference evidence="9 10" key="1">
    <citation type="submission" date="2022-12" db="EMBL/GenBank/DDBJ databases">
        <title>Genomic features and morphological characterization of a novel Knufia sp. strain isolated from spacecraft assembly facility.</title>
        <authorList>
            <person name="Teixeira M."/>
            <person name="Chander A.M."/>
            <person name="Stajich J.E."/>
            <person name="Venkateswaran K."/>
        </authorList>
    </citation>
    <scope>NUCLEOTIDE SEQUENCE [LARGE SCALE GENOMIC DNA]</scope>
    <source>
        <strain evidence="9 10">FJI-L2-BK-P2</strain>
    </source>
</reference>
<evidence type="ECO:0000313" key="10">
    <source>
        <dbReference type="Proteomes" id="UP001316803"/>
    </source>
</evidence>
<gene>
    <name evidence="9" type="ORF">OHC33_003793</name>
</gene>
<evidence type="ECO:0000256" key="1">
    <source>
        <dbReference type="ARBA" id="ARBA00001353"/>
    </source>
</evidence>
<dbReference type="EMBL" id="JAKLMC020000007">
    <property type="protein sequence ID" value="KAK5955114.1"/>
    <property type="molecule type" value="Genomic_DNA"/>
</dbReference>
<evidence type="ECO:0000313" key="9">
    <source>
        <dbReference type="EMBL" id="KAK5955114.1"/>
    </source>
</evidence>
<name>A0AAN8I6W3_9EURO</name>
<dbReference type="InterPro" id="IPR043133">
    <property type="entry name" value="GTP-CH-I_C/QueF"/>
</dbReference>
<dbReference type="AlphaFoldDB" id="A0AAN8I6W3"/>
<proteinExistence type="inferred from homology"/>
<comment type="pathway">
    <text evidence="2">Cofactor biosynthesis; tetrahydrofolate biosynthesis; 2-amino-4-hydroxy-6-hydroxymethyl-7,8-dihydropteridine diphosphate from 7,8-dihydroneopterin triphosphate: step 3/4.</text>
</comment>
<evidence type="ECO:0000256" key="3">
    <source>
        <dbReference type="ARBA" id="ARBA00005708"/>
    </source>
</evidence>
<keyword evidence="5" id="KW-0289">Folate biosynthesis</keyword>
<protein>
    <recommendedName>
        <fullName evidence="4">dihydroneopterin aldolase</fullName>
        <ecNumber evidence="4">4.1.2.25</ecNumber>
    </recommendedName>
    <alternativeName>
        <fullName evidence="7">7,8-dihydroneopterin aldolase</fullName>
    </alternativeName>
</protein>
<dbReference type="PANTHER" id="PTHR42844:SF1">
    <property type="entry name" value="DIHYDRONEOPTERIN ALDOLASE 1-RELATED"/>
    <property type="match status" value="1"/>
</dbReference>
<comment type="catalytic activity">
    <reaction evidence="1">
        <text>7,8-dihydroneopterin = 6-hydroxymethyl-7,8-dihydropterin + glycolaldehyde</text>
        <dbReference type="Rhea" id="RHEA:10540"/>
        <dbReference type="ChEBI" id="CHEBI:17001"/>
        <dbReference type="ChEBI" id="CHEBI:17071"/>
        <dbReference type="ChEBI" id="CHEBI:44841"/>
        <dbReference type="EC" id="4.1.2.25"/>
    </reaction>
</comment>
<dbReference type="InterPro" id="IPR006157">
    <property type="entry name" value="FolB_dom"/>
</dbReference>
<dbReference type="Pfam" id="PF02152">
    <property type="entry name" value="FolB"/>
    <property type="match status" value="1"/>
</dbReference>
<organism evidence="9 10">
    <name type="scientific">Knufia fluminis</name>
    <dbReference type="NCBI Taxonomy" id="191047"/>
    <lineage>
        <taxon>Eukaryota</taxon>
        <taxon>Fungi</taxon>
        <taxon>Dikarya</taxon>
        <taxon>Ascomycota</taxon>
        <taxon>Pezizomycotina</taxon>
        <taxon>Eurotiomycetes</taxon>
        <taxon>Chaetothyriomycetidae</taxon>
        <taxon>Chaetothyriales</taxon>
        <taxon>Trichomeriaceae</taxon>
        <taxon>Knufia</taxon>
    </lineage>
</organism>
<dbReference type="Gene3D" id="3.30.1130.10">
    <property type="match status" value="2"/>
</dbReference>
<sequence>MGAAEATGDEVILKGICFEAVVGLDAWHRPDKIQPVELELHLTPPAGLEAAAREDSVNYTIDYGKAYKSLKAAVFDQKFDSVTQLYQAIRSSLPVTASWSISVVLPKGILAANNGIGFSWRGHTEGSSPTPVFQEMTIRDLECRCIIGVNSHERLEKQKLQITFHIWGMENRLSSAIHAGVSMEPSPGLAYQDMVKEVVEVSASSLCQR</sequence>
<dbReference type="EC" id="4.1.2.25" evidence="4"/>
<evidence type="ECO:0000256" key="2">
    <source>
        <dbReference type="ARBA" id="ARBA00005013"/>
    </source>
</evidence>
<dbReference type="InterPro" id="IPR006156">
    <property type="entry name" value="Dihydroneopterin_aldolase"/>
</dbReference>
<keyword evidence="10" id="KW-1185">Reference proteome</keyword>
<evidence type="ECO:0000256" key="7">
    <source>
        <dbReference type="ARBA" id="ARBA00032903"/>
    </source>
</evidence>